<dbReference type="InterPro" id="IPR037148">
    <property type="entry name" value="NiFe-Hase_small_C_sf"/>
</dbReference>
<dbReference type="GO" id="GO:0009375">
    <property type="term" value="C:ferredoxin hydrogenase complex"/>
    <property type="evidence" value="ECO:0007669"/>
    <property type="project" value="InterPro"/>
</dbReference>
<dbReference type="GO" id="GO:0030313">
    <property type="term" value="C:cell envelope"/>
    <property type="evidence" value="ECO:0007669"/>
    <property type="project" value="UniProtKB-SubCell"/>
</dbReference>
<dbReference type="Pfam" id="PF01058">
    <property type="entry name" value="Oxidored_q6"/>
    <property type="match status" value="1"/>
</dbReference>
<dbReference type="PIRSF" id="PIRSF000310">
    <property type="entry name" value="NiFe_hyd_ssu"/>
    <property type="match status" value="1"/>
</dbReference>
<comment type="similarity">
    <text evidence="3">Belongs to the [NiFe]/[NiFeSe] hydrogenase small subunit family.</text>
</comment>
<dbReference type="InterPro" id="IPR006137">
    <property type="entry name" value="NADH_UbQ_OxRdtase-like_20kDa"/>
</dbReference>
<dbReference type="GO" id="GO:0009055">
    <property type="term" value="F:electron transfer activity"/>
    <property type="evidence" value="ECO:0007669"/>
    <property type="project" value="TreeGrafter"/>
</dbReference>
<keyword evidence="7" id="KW-0560">Oxidoreductase</keyword>
<evidence type="ECO:0000256" key="9">
    <source>
        <dbReference type="ARBA" id="ARBA00023014"/>
    </source>
</evidence>
<dbReference type="AlphaFoldDB" id="A0A3B1B6V4"/>
<feature type="domain" description="NADH:ubiquinone oxidoreductase-like 20kDa subunit" evidence="10">
    <location>
        <begin position="20"/>
        <end position="184"/>
    </location>
</feature>
<dbReference type="PANTHER" id="PTHR30013:SF5">
    <property type="entry name" value="HYDROGENASE SMALL SUBUNIT"/>
    <property type="match status" value="1"/>
</dbReference>
<gene>
    <name evidence="12" type="ORF">MNBD_GAMMA25-2562</name>
</gene>
<evidence type="ECO:0000256" key="8">
    <source>
        <dbReference type="ARBA" id="ARBA00023004"/>
    </source>
</evidence>
<dbReference type="PANTHER" id="PTHR30013">
    <property type="entry name" value="NIFE / NIFESE HYDROGENASE SMALL SUBUNIT FAMILY MEMBER"/>
    <property type="match status" value="1"/>
</dbReference>
<sequence>MMKHSDPPILNLLWLQSGGCGGCSLSLLGAESPDLFSSLQGAGINLLFHPSLSEHSGADLHSLLAQILVGEVRLDLLCLEGAVIHGPNGSGLFHRLAGSERPMRDLIFELAQRAEHVIAVGSCAAYGGITAGGGNPSEAGGLQFEGEKSGGLLGEKFQGQAGLPVINIAGCPTHPNWVVETLLQIAQGCMINDELDELNRPRSYADHLVHHGCLRNEYYEYKASAEKPSDLGCLMENLGCLGTQAHADCNSRLWNGEGSCLRGGYACINCTSPGFEEPGHAFIETPKIAGIPIGLPTDMPKAWFVALASLSKAATPARLKKNAHADHILIAPGKRLKPKSSS</sequence>
<comment type="cofactor">
    <cofactor evidence="1">
        <name>[4Fe-4S] cluster</name>
        <dbReference type="ChEBI" id="CHEBI:49883"/>
    </cofactor>
</comment>
<dbReference type="InterPro" id="IPR037024">
    <property type="entry name" value="NiFe_Hase_small_N_sf"/>
</dbReference>
<organism evidence="12">
    <name type="scientific">hydrothermal vent metagenome</name>
    <dbReference type="NCBI Taxonomy" id="652676"/>
    <lineage>
        <taxon>unclassified sequences</taxon>
        <taxon>metagenomes</taxon>
        <taxon>ecological metagenomes</taxon>
    </lineage>
</organism>
<dbReference type="GO" id="GO:0008901">
    <property type="term" value="F:ferredoxin hydrogenase activity"/>
    <property type="evidence" value="ECO:0007669"/>
    <property type="project" value="InterPro"/>
</dbReference>
<evidence type="ECO:0000256" key="5">
    <source>
        <dbReference type="ARBA" id="ARBA00022723"/>
    </source>
</evidence>
<comment type="subcellular location">
    <subcellularLocation>
        <location evidence="2">Cell envelope</location>
    </subcellularLocation>
</comment>
<dbReference type="SUPFAM" id="SSF56770">
    <property type="entry name" value="HydA/Nqo6-like"/>
    <property type="match status" value="1"/>
</dbReference>
<keyword evidence="5" id="KW-0479">Metal-binding</keyword>
<evidence type="ECO:0000256" key="6">
    <source>
        <dbReference type="ARBA" id="ARBA00022729"/>
    </source>
</evidence>
<feature type="domain" description="Cytochrome-c3 hydrogenase C-terminal" evidence="11">
    <location>
        <begin position="207"/>
        <end position="282"/>
    </location>
</feature>
<name>A0A3B1B6V4_9ZZZZ</name>
<dbReference type="GO" id="GO:0016020">
    <property type="term" value="C:membrane"/>
    <property type="evidence" value="ECO:0007669"/>
    <property type="project" value="TreeGrafter"/>
</dbReference>
<evidence type="ECO:0000259" key="11">
    <source>
        <dbReference type="Pfam" id="PF14720"/>
    </source>
</evidence>
<dbReference type="GO" id="GO:0009061">
    <property type="term" value="P:anaerobic respiration"/>
    <property type="evidence" value="ECO:0007669"/>
    <property type="project" value="TreeGrafter"/>
</dbReference>
<evidence type="ECO:0000259" key="10">
    <source>
        <dbReference type="Pfam" id="PF01058"/>
    </source>
</evidence>
<protein>
    <submittedName>
        <fullName evidence="12">Hydrogen-sensing hydrogenase small subunit (HoxB/HupU)</fullName>
    </submittedName>
</protein>
<proteinExistence type="inferred from homology"/>
<evidence type="ECO:0000256" key="4">
    <source>
        <dbReference type="ARBA" id="ARBA00022485"/>
    </source>
</evidence>
<dbReference type="Pfam" id="PF14720">
    <property type="entry name" value="NiFe_hyd_SSU_C"/>
    <property type="match status" value="1"/>
</dbReference>
<evidence type="ECO:0000256" key="7">
    <source>
        <dbReference type="ARBA" id="ARBA00023002"/>
    </source>
</evidence>
<dbReference type="EMBL" id="UOFY01000005">
    <property type="protein sequence ID" value="VAX06010.1"/>
    <property type="molecule type" value="Genomic_DNA"/>
</dbReference>
<dbReference type="Gene3D" id="3.40.50.700">
    <property type="entry name" value="NADH:ubiquinone oxidoreductase-like, 20kDa subunit"/>
    <property type="match status" value="1"/>
</dbReference>
<evidence type="ECO:0000313" key="12">
    <source>
        <dbReference type="EMBL" id="VAX06010.1"/>
    </source>
</evidence>
<dbReference type="InterPro" id="IPR001821">
    <property type="entry name" value="NiFe_hydrogenase_ssu"/>
</dbReference>
<keyword evidence="6" id="KW-0732">Signal</keyword>
<accession>A0A3B1B6V4</accession>
<dbReference type="GO" id="GO:0046872">
    <property type="term" value="F:metal ion binding"/>
    <property type="evidence" value="ECO:0007669"/>
    <property type="project" value="UniProtKB-KW"/>
</dbReference>
<evidence type="ECO:0000256" key="1">
    <source>
        <dbReference type="ARBA" id="ARBA00001966"/>
    </source>
</evidence>
<evidence type="ECO:0000256" key="3">
    <source>
        <dbReference type="ARBA" id="ARBA00006605"/>
    </source>
</evidence>
<dbReference type="PRINTS" id="PR00614">
    <property type="entry name" value="NIHGNASESMLL"/>
</dbReference>
<dbReference type="InterPro" id="IPR027394">
    <property type="entry name" value="Cytochrome-c3_hydrogenase_C"/>
</dbReference>
<keyword evidence="9" id="KW-0411">Iron-sulfur</keyword>
<dbReference type="Gene3D" id="4.10.480.10">
    <property type="entry name" value="Cytochrome-c3 hydrogenase, C-terminal domain"/>
    <property type="match status" value="1"/>
</dbReference>
<dbReference type="GO" id="GO:0044569">
    <property type="term" value="C:[Ni-Fe] hydrogenase complex"/>
    <property type="evidence" value="ECO:0007669"/>
    <property type="project" value="TreeGrafter"/>
</dbReference>
<keyword evidence="8" id="KW-0408">Iron</keyword>
<keyword evidence="4" id="KW-0004">4Fe-4S</keyword>
<reference evidence="12" key="1">
    <citation type="submission" date="2018-06" db="EMBL/GenBank/DDBJ databases">
        <authorList>
            <person name="Zhirakovskaya E."/>
        </authorList>
    </citation>
    <scope>NUCLEOTIDE SEQUENCE</scope>
</reference>
<dbReference type="GO" id="GO:0051539">
    <property type="term" value="F:4 iron, 4 sulfur cluster binding"/>
    <property type="evidence" value="ECO:0007669"/>
    <property type="project" value="UniProtKB-KW"/>
</dbReference>
<evidence type="ECO:0000256" key="2">
    <source>
        <dbReference type="ARBA" id="ARBA00004196"/>
    </source>
</evidence>